<dbReference type="PROSITE" id="PS50943">
    <property type="entry name" value="HTH_CROC1"/>
    <property type="match status" value="1"/>
</dbReference>
<feature type="compositionally biased region" description="Gly residues" evidence="1">
    <location>
        <begin position="152"/>
        <end position="171"/>
    </location>
</feature>
<evidence type="ECO:0000313" key="5">
    <source>
        <dbReference type="Proteomes" id="UP000244338"/>
    </source>
</evidence>
<feature type="compositionally biased region" description="Basic and acidic residues" evidence="1">
    <location>
        <begin position="186"/>
        <end position="196"/>
    </location>
</feature>
<feature type="domain" description="HTH cro/C1-type" evidence="3">
    <location>
        <begin position="8"/>
        <end position="68"/>
    </location>
</feature>
<dbReference type="Proteomes" id="UP000244338">
    <property type="component" value="Unassembled WGS sequence"/>
</dbReference>
<dbReference type="InterPro" id="IPR010982">
    <property type="entry name" value="Lambda_DNA-bd_dom_sf"/>
</dbReference>
<dbReference type="PANTHER" id="PTHR34475">
    <property type="match status" value="1"/>
</dbReference>
<dbReference type="AlphaFoldDB" id="A0A2R6XZQ1"/>
<dbReference type="Gene3D" id="1.10.260.40">
    <property type="entry name" value="lambda repressor-like DNA-binding domains"/>
    <property type="match status" value="1"/>
</dbReference>
<evidence type="ECO:0000256" key="1">
    <source>
        <dbReference type="SAM" id="MobiDB-lite"/>
    </source>
</evidence>
<dbReference type="CDD" id="cd00093">
    <property type="entry name" value="HTH_XRE"/>
    <property type="match status" value="1"/>
</dbReference>
<dbReference type="Pfam" id="PF13413">
    <property type="entry name" value="HTH_25"/>
    <property type="match status" value="1"/>
</dbReference>
<name>A0A2R6XZQ1_9BACL</name>
<evidence type="ECO:0000259" key="3">
    <source>
        <dbReference type="PROSITE" id="PS50943"/>
    </source>
</evidence>
<keyword evidence="2" id="KW-1133">Transmembrane helix</keyword>
<dbReference type="SMART" id="SM00530">
    <property type="entry name" value="HTH_XRE"/>
    <property type="match status" value="1"/>
</dbReference>
<dbReference type="InterPro" id="IPR025194">
    <property type="entry name" value="RodZ-like_C"/>
</dbReference>
<evidence type="ECO:0000313" key="4">
    <source>
        <dbReference type="EMBL" id="PTQ55907.1"/>
    </source>
</evidence>
<comment type="caution">
    <text evidence="4">The sequence shown here is derived from an EMBL/GenBank/DDBJ whole genome shotgun (WGS) entry which is preliminary data.</text>
</comment>
<keyword evidence="2" id="KW-0812">Transmembrane</keyword>
<evidence type="ECO:0000256" key="2">
    <source>
        <dbReference type="SAM" id="Phobius"/>
    </source>
</evidence>
<proteinExistence type="predicted"/>
<dbReference type="GO" id="GO:0003677">
    <property type="term" value="F:DNA binding"/>
    <property type="evidence" value="ECO:0007669"/>
    <property type="project" value="InterPro"/>
</dbReference>
<dbReference type="PANTHER" id="PTHR34475:SF1">
    <property type="entry name" value="CYTOSKELETON PROTEIN RODZ"/>
    <property type="match status" value="1"/>
</dbReference>
<dbReference type="Pfam" id="PF13464">
    <property type="entry name" value="RodZ_C"/>
    <property type="match status" value="1"/>
</dbReference>
<dbReference type="InterPro" id="IPR001387">
    <property type="entry name" value="Cro/C1-type_HTH"/>
</dbReference>
<keyword evidence="2" id="KW-0472">Membrane</keyword>
<reference evidence="5" key="1">
    <citation type="journal article" date="2018" name="Sci. Rep.">
        <title>Lignite coal burning seam in the remote Altai Mountains harbors a hydrogen-driven thermophilic microbial community.</title>
        <authorList>
            <person name="Kadnikov V.V."/>
            <person name="Mardanov A.V."/>
            <person name="Ivasenko D.A."/>
            <person name="Antsiferov D.V."/>
            <person name="Beletsky A.V."/>
            <person name="Karnachuk O.V."/>
            <person name="Ravin N.V."/>
        </authorList>
    </citation>
    <scope>NUCLEOTIDE SEQUENCE [LARGE SCALE GENOMIC DNA]</scope>
</reference>
<accession>A0A2R6XZQ1</accession>
<feature type="region of interest" description="Disordered" evidence="1">
    <location>
        <begin position="135"/>
        <end position="212"/>
    </location>
</feature>
<dbReference type="InterPro" id="IPR050400">
    <property type="entry name" value="Bact_Cytoskel_RodZ"/>
</dbReference>
<protein>
    <submittedName>
        <fullName evidence="4">Transcriptional regulator in cluster with unspecified monosaccharide ABC transport system</fullName>
    </submittedName>
</protein>
<sequence length="320" mass="34594">MSELGTLLKVTREKKGYTLDELQETTKIQKRYLEAIEAGRYDRLPGPFYARAFIRSVADVLGLDPDLLLKQYGHELPKIVEMQDTPVRLRRHERFSKPDLFGPWVARALLVLFFLLIVTIIYVFVVRQSSPSLPLTDLPGTPEVKDHLTGATGDGGSDGGGVVGSGPGSAEGGPNAPFGTDMPGEPTDRGSGEAPRDTNAPLSPDETAPHPELKLVEEVGKTSRYVLSGVSTFQAELEAQGGDVWVKVTADSKNGPTLLEKTLKGGDTVALSAGEAKTLYFSFGRTRNARLHFSGLTLDLSDKPDVYRVEVSLATEPSSL</sequence>
<feature type="transmembrane region" description="Helical" evidence="2">
    <location>
        <begin position="104"/>
        <end position="125"/>
    </location>
</feature>
<gene>
    <name evidence="4" type="ORF">BSOLF_1134</name>
</gene>
<dbReference type="EMBL" id="PEBX01000061">
    <property type="protein sequence ID" value="PTQ55907.1"/>
    <property type="molecule type" value="Genomic_DNA"/>
</dbReference>
<organism evidence="4 5">
    <name type="scientific">Candidatus Carbonibacillus altaicus</name>
    <dbReference type="NCBI Taxonomy" id="2163959"/>
    <lineage>
        <taxon>Bacteria</taxon>
        <taxon>Bacillati</taxon>
        <taxon>Bacillota</taxon>
        <taxon>Bacilli</taxon>
        <taxon>Bacillales</taxon>
        <taxon>Candidatus Carbonibacillus</taxon>
    </lineage>
</organism>
<dbReference type="SUPFAM" id="SSF47413">
    <property type="entry name" value="lambda repressor-like DNA-binding domains"/>
    <property type="match status" value="1"/>
</dbReference>